<dbReference type="EMBL" id="KN649138">
    <property type="protein sequence ID" value="KHN34214.1"/>
    <property type="molecule type" value="Genomic_DNA"/>
</dbReference>
<sequence length="95" mass="10660">MIFVIRSKEVSFPNASIAYVLAIRWTSATKNLYTHLVIQNIQVDLAFPTRVGILAVVASIALQAMEVVETHLVKNARMGMYQHPVPTLHKPNFNN</sequence>
<dbReference type="Proteomes" id="UP000053555">
    <property type="component" value="Unassembled WGS sequence"/>
</dbReference>
<organism evidence="1">
    <name type="scientific">Glycine soja</name>
    <name type="common">Wild soybean</name>
    <dbReference type="NCBI Taxonomy" id="3848"/>
    <lineage>
        <taxon>Eukaryota</taxon>
        <taxon>Viridiplantae</taxon>
        <taxon>Streptophyta</taxon>
        <taxon>Embryophyta</taxon>
        <taxon>Tracheophyta</taxon>
        <taxon>Spermatophyta</taxon>
        <taxon>Magnoliopsida</taxon>
        <taxon>eudicotyledons</taxon>
        <taxon>Gunneridae</taxon>
        <taxon>Pentapetalae</taxon>
        <taxon>rosids</taxon>
        <taxon>fabids</taxon>
        <taxon>Fabales</taxon>
        <taxon>Fabaceae</taxon>
        <taxon>Papilionoideae</taxon>
        <taxon>50 kb inversion clade</taxon>
        <taxon>NPAAA clade</taxon>
        <taxon>indigoferoid/millettioid clade</taxon>
        <taxon>Phaseoleae</taxon>
        <taxon>Glycine</taxon>
        <taxon>Glycine subgen. Soja</taxon>
    </lineage>
</organism>
<protein>
    <submittedName>
        <fullName evidence="1">Uncharacterized protein</fullName>
    </submittedName>
</protein>
<name>A0A0B2RPK8_GLYSO</name>
<reference evidence="1" key="1">
    <citation type="submission" date="2014-07" db="EMBL/GenBank/DDBJ databases">
        <title>Identification of a novel salt tolerance gene in wild soybean by whole-genome sequencing.</title>
        <authorList>
            <person name="Lam H.-M."/>
            <person name="Qi X."/>
            <person name="Li M.-W."/>
            <person name="Liu X."/>
            <person name="Xie M."/>
            <person name="Ni M."/>
            <person name="Xu X."/>
        </authorList>
    </citation>
    <scope>NUCLEOTIDE SEQUENCE [LARGE SCALE GENOMIC DNA]</scope>
    <source>
        <tissue evidence="1">Root</tissue>
    </source>
</reference>
<proteinExistence type="predicted"/>
<evidence type="ECO:0000313" key="1">
    <source>
        <dbReference type="EMBL" id="KHN34214.1"/>
    </source>
</evidence>
<gene>
    <name evidence="1" type="ORF">glysoja_041538</name>
</gene>
<dbReference type="AlphaFoldDB" id="A0A0B2RPK8"/>
<accession>A0A0B2RPK8</accession>